<name>A0A9J6DQV2_RHIMP</name>
<keyword evidence="1" id="KW-0472">Membrane</keyword>
<reference evidence="2" key="1">
    <citation type="journal article" date="2020" name="Cell">
        <title>Large-Scale Comparative Analyses of Tick Genomes Elucidate Their Genetic Diversity and Vector Capacities.</title>
        <authorList>
            <consortium name="Tick Genome and Microbiome Consortium (TIGMIC)"/>
            <person name="Jia N."/>
            <person name="Wang J."/>
            <person name="Shi W."/>
            <person name="Du L."/>
            <person name="Sun Y."/>
            <person name="Zhan W."/>
            <person name="Jiang J.F."/>
            <person name="Wang Q."/>
            <person name="Zhang B."/>
            <person name="Ji P."/>
            <person name="Bell-Sakyi L."/>
            <person name="Cui X.M."/>
            <person name="Yuan T.T."/>
            <person name="Jiang B.G."/>
            <person name="Yang W.F."/>
            <person name="Lam T.T."/>
            <person name="Chang Q.C."/>
            <person name="Ding S.J."/>
            <person name="Wang X.J."/>
            <person name="Zhu J.G."/>
            <person name="Ruan X.D."/>
            <person name="Zhao L."/>
            <person name="Wei J.T."/>
            <person name="Ye R.Z."/>
            <person name="Que T.C."/>
            <person name="Du C.H."/>
            <person name="Zhou Y.H."/>
            <person name="Cheng J.X."/>
            <person name="Dai P.F."/>
            <person name="Guo W.B."/>
            <person name="Han X.H."/>
            <person name="Huang E.J."/>
            <person name="Li L.F."/>
            <person name="Wei W."/>
            <person name="Gao Y.C."/>
            <person name="Liu J.Z."/>
            <person name="Shao H.Z."/>
            <person name="Wang X."/>
            <person name="Wang C.C."/>
            <person name="Yang T.C."/>
            <person name="Huo Q.B."/>
            <person name="Li W."/>
            <person name="Chen H.Y."/>
            <person name="Chen S.E."/>
            <person name="Zhou L.G."/>
            <person name="Ni X.B."/>
            <person name="Tian J.H."/>
            <person name="Sheng Y."/>
            <person name="Liu T."/>
            <person name="Pan Y.S."/>
            <person name="Xia L.Y."/>
            <person name="Li J."/>
            <person name="Zhao F."/>
            <person name="Cao W.C."/>
        </authorList>
    </citation>
    <scope>NUCLEOTIDE SEQUENCE</scope>
    <source>
        <strain evidence="2">Rmic-2018</strain>
    </source>
</reference>
<gene>
    <name evidence="2" type="ORF">HPB51_026179</name>
</gene>
<dbReference type="PROSITE" id="PS51885">
    <property type="entry name" value="NEPRILYSIN"/>
    <property type="match status" value="1"/>
</dbReference>
<reference evidence="2" key="2">
    <citation type="submission" date="2021-09" db="EMBL/GenBank/DDBJ databases">
        <authorList>
            <person name="Jia N."/>
            <person name="Wang J."/>
            <person name="Shi W."/>
            <person name="Du L."/>
            <person name="Sun Y."/>
            <person name="Zhan W."/>
            <person name="Jiang J."/>
            <person name="Wang Q."/>
            <person name="Zhang B."/>
            <person name="Ji P."/>
            <person name="Sakyi L.B."/>
            <person name="Cui X."/>
            <person name="Yuan T."/>
            <person name="Jiang B."/>
            <person name="Yang W."/>
            <person name="Lam T.T.-Y."/>
            <person name="Chang Q."/>
            <person name="Ding S."/>
            <person name="Wang X."/>
            <person name="Zhu J."/>
            <person name="Ruan X."/>
            <person name="Zhao L."/>
            <person name="Wei J."/>
            <person name="Que T."/>
            <person name="Du C."/>
            <person name="Cheng J."/>
            <person name="Dai P."/>
            <person name="Han X."/>
            <person name="Huang E."/>
            <person name="Gao Y."/>
            <person name="Liu J."/>
            <person name="Shao H."/>
            <person name="Ye R."/>
            <person name="Li L."/>
            <person name="Wei W."/>
            <person name="Wang X."/>
            <person name="Wang C."/>
            <person name="Huo Q."/>
            <person name="Li W."/>
            <person name="Guo W."/>
            <person name="Chen H."/>
            <person name="Chen S."/>
            <person name="Zhou L."/>
            <person name="Zhou L."/>
            <person name="Ni X."/>
            <person name="Tian J."/>
            <person name="Zhou Y."/>
            <person name="Sheng Y."/>
            <person name="Liu T."/>
            <person name="Pan Y."/>
            <person name="Xia L."/>
            <person name="Li J."/>
            <person name="Zhao F."/>
            <person name="Cao W."/>
        </authorList>
    </citation>
    <scope>NUCLEOTIDE SEQUENCE</scope>
    <source>
        <strain evidence="2">Rmic-2018</strain>
        <tissue evidence="2">Larvae</tissue>
    </source>
</reference>
<evidence type="ECO:0000313" key="3">
    <source>
        <dbReference type="Proteomes" id="UP000821866"/>
    </source>
</evidence>
<dbReference type="AlphaFoldDB" id="A0A9J6DQV2"/>
<organism evidence="2 3">
    <name type="scientific">Rhipicephalus microplus</name>
    <name type="common">Cattle tick</name>
    <name type="synonym">Boophilus microplus</name>
    <dbReference type="NCBI Taxonomy" id="6941"/>
    <lineage>
        <taxon>Eukaryota</taxon>
        <taxon>Metazoa</taxon>
        <taxon>Ecdysozoa</taxon>
        <taxon>Arthropoda</taxon>
        <taxon>Chelicerata</taxon>
        <taxon>Arachnida</taxon>
        <taxon>Acari</taxon>
        <taxon>Parasitiformes</taxon>
        <taxon>Ixodida</taxon>
        <taxon>Ixodoidea</taxon>
        <taxon>Ixodidae</taxon>
        <taxon>Rhipicephalinae</taxon>
        <taxon>Rhipicephalus</taxon>
        <taxon>Boophilus</taxon>
    </lineage>
</organism>
<comment type="caution">
    <text evidence="2">The sequence shown here is derived from an EMBL/GenBank/DDBJ whole genome shotgun (WGS) entry which is preliminary data.</text>
</comment>
<keyword evidence="1" id="KW-1133">Transmembrane helix</keyword>
<keyword evidence="1" id="KW-0812">Transmembrane</keyword>
<dbReference type="GO" id="GO:0006508">
    <property type="term" value="P:proteolysis"/>
    <property type="evidence" value="ECO:0007669"/>
    <property type="project" value="InterPro"/>
</dbReference>
<protein>
    <submittedName>
        <fullName evidence="2">Uncharacterized protein</fullName>
    </submittedName>
</protein>
<dbReference type="GO" id="GO:0004222">
    <property type="term" value="F:metalloendopeptidase activity"/>
    <property type="evidence" value="ECO:0007669"/>
    <property type="project" value="InterPro"/>
</dbReference>
<proteinExistence type="predicted"/>
<accession>A0A9J6DQV2</accession>
<feature type="transmembrane region" description="Helical" evidence="1">
    <location>
        <begin position="31"/>
        <end position="55"/>
    </location>
</feature>
<dbReference type="Proteomes" id="UP000821866">
    <property type="component" value="Chromosome 6"/>
</dbReference>
<dbReference type="SUPFAM" id="SSF55486">
    <property type="entry name" value="Metalloproteases ('zincins'), catalytic domain"/>
    <property type="match status" value="1"/>
</dbReference>
<evidence type="ECO:0000256" key="1">
    <source>
        <dbReference type="SAM" id="Phobius"/>
    </source>
</evidence>
<evidence type="ECO:0000313" key="2">
    <source>
        <dbReference type="EMBL" id="KAH8024607.1"/>
    </source>
</evidence>
<keyword evidence="3" id="KW-1185">Reference proteome</keyword>
<dbReference type="InterPro" id="IPR024079">
    <property type="entry name" value="MetalloPept_cat_dom_sf"/>
</dbReference>
<sequence>MSTVNSLPSSNILEQVPWWVLVPRGQVTKRLLWAFCGCCVIAVAPVCVCFTTVILRHRQATAPHDWLSALEPTRCSSIACRRYARELDDSLDWRQQPCDDPYGFVCGRWHSGSARSRAEHDAQTQALSTAYSARESGHVVALVHACLRHSPDANGDLKLMSRFLEDRGLLWSRDPTLPLMEVLVDMSAN</sequence>
<dbReference type="InterPro" id="IPR000718">
    <property type="entry name" value="Peptidase_M13"/>
</dbReference>
<dbReference type="Gene3D" id="3.40.390.10">
    <property type="entry name" value="Collagenase (Catalytic Domain)"/>
    <property type="match status" value="1"/>
</dbReference>
<dbReference type="EMBL" id="JABSTU010000008">
    <property type="protein sequence ID" value="KAH8024607.1"/>
    <property type="molecule type" value="Genomic_DNA"/>
</dbReference>